<evidence type="ECO:0000256" key="4">
    <source>
        <dbReference type="ARBA" id="ARBA00023136"/>
    </source>
</evidence>
<feature type="transmembrane region" description="Helical" evidence="5">
    <location>
        <begin position="294"/>
        <end position="318"/>
    </location>
</feature>
<evidence type="ECO:0000259" key="6">
    <source>
        <dbReference type="PROSITE" id="PS50850"/>
    </source>
</evidence>
<evidence type="ECO:0000256" key="2">
    <source>
        <dbReference type="ARBA" id="ARBA00022692"/>
    </source>
</evidence>
<comment type="caution">
    <text evidence="7">The sequence shown here is derived from an EMBL/GenBank/DDBJ whole genome shotgun (WGS) entry which is preliminary data.</text>
</comment>
<keyword evidence="4 5" id="KW-0472">Membrane</keyword>
<keyword evidence="2 5" id="KW-0812">Transmembrane</keyword>
<evidence type="ECO:0000313" key="8">
    <source>
        <dbReference type="Proteomes" id="UP000545761"/>
    </source>
</evidence>
<dbReference type="CDD" id="cd17365">
    <property type="entry name" value="MFS_PcaK_like"/>
    <property type="match status" value="1"/>
</dbReference>
<dbReference type="GO" id="GO:0046943">
    <property type="term" value="F:carboxylic acid transmembrane transporter activity"/>
    <property type="evidence" value="ECO:0007669"/>
    <property type="project" value="TreeGrafter"/>
</dbReference>
<feature type="transmembrane region" description="Helical" evidence="5">
    <location>
        <begin position="118"/>
        <end position="140"/>
    </location>
</feature>
<dbReference type="InterPro" id="IPR020846">
    <property type="entry name" value="MFS_dom"/>
</dbReference>
<dbReference type="InterPro" id="IPR005829">
    <property type="entry name" value="Sugar_transporter_CS"/>
</dbReference>
<evidence type="ECO:0000256" key="5">
    <source>
        <dbReference type="SAM" id="Phobius"/>
    </source>
</evidence>
<feature type="transmembrane region" description="Helical" evidence="5">
    <location>
        <begin position="23"/>
        <end position="41"/>
    </location>
</feature>
<accession>A0A7W0DH18</accession>
<dbReference type="Gene3D" id="1.20.1250.20">
    <property type="entry name" value="MFS general substrate transporter like domains"/>
    <property type="match status" value="1"/>
</dbReference>
<evidence type="ECO:0000313" key="7">
    <source>
        <dbReference type="EMBL" id="MBA2944548.1"/>
    </source>
</evidence>
<feature type="transmembrane region" description="Helical" evidence="5">
    <location>
        <begin position="93"/>
        <end position="112"/>
    </location>
</feature>
<name>A0A7W0DH18_9ACTN</name>
<protein>
    <submittedName>
        <fullName evidence="7">Aromatic acid/H+ symport family MFS transporter</fullName>
    </submittedName>
</protein>
<evidence type="ECO:0000256" key="3">
    <source>
        <dbReference type="ARBA" id="ARBA00022989"/>
    </source>
</evidence>
<evidence type="ECO:0000256" key="1">
    <source>
        <dbReference type="ARBA" id="ARBA00004651"/>
    </source>
</evidence>
<dbReference type="AlphaFoldDB" id="A0A7W0DH18"/>
<proteinExistence type="predicted"/>
<dbReference type="Proteomes" id="UP000545761">
    <property type="component" value="Unassembled WGS sequence"/>
</dbReference>
<dbReference type="GO" id="GO:0005886">
    <property type="term" value="C:plasma membrane"/>
    <property type="evidence" value="ECO:0007669"/>
    <property type="project" value="UniProtKB-SubCell"/>
</dbReference>
<feature type="transmembrane region" description="Helical" evidence="5">
    <location>
        <begin position="152"/>
        <end position="175"/>
    </location>
</feature>
<dbReference type="InterPro" id="IPR036259">
    <property type="entry name" value="MFS_trans_sf"/>
</dbReference>
<feature type="transmembrane region" description="Helical" evidence="5">
    <location>
        <begin position="354"/>
        <end position="376"/>
    </location>
</feature>
<dbReference type="PANTHER" id="PTHR23508:SF10">
    <property type="entry name" value="CARBOXYLIC ACID TRANSPORTER PROTEIN HOMOLOG"/>
    <property type="match status" value="1"/>
</dbReference>
<gene>
    <name evidence="7" type="ORF">H1D24_01605</name>
</gene>
<feature type="domain" description="Major facilitator superfamily (MFS) profile" evidence="6">
    <location>
        <begin position="25"/>
        <end position="443"/>
    </location>
</feature>
<feature type="transmembrane region" description="Helical" evidence="5">
    <location>
        <begin position="181"/>
        <end position="200"/>
    </location>
</feature>
<organism evidence="7 8">
    <name type="scientific">Streptomyces himalayensis subsp. himalayensis</name>
    <dbReference type="NCBI Taxonomy" id="2756131"/>
    <lineage>
        <taxon>Bacteria</taxon>
        <taxon>Bacillati</taxon>
        <taxon>Actinomycetota</taxon>
        <taxon>Actinomycetes</taxon>
        <taxon>Kitasatosporales</taxon>
        <taxon>Streptomycetaceae</taxon>
        <taxon>Streptomyces</taxon>
        <taxon>Streptomyces himalayensis</taxon>
    </lineage>
</organism>
<keyword evidence="3 5" id="KW-1133">Transmembrane helix</keyword>
<dbReference type="InterPro" id="IPR011701">
    <property type="entry name" value="MFS"/>
</dbReference>
<dbReference type="PANTHER" id="PTHR23508">
    <property type="entry name" value="CARBOXYLIC ACID TRANSPORTER PROTEIN HOMOLOG"/>
    <property type="match status" value="1"/>
</dbReference>
<dbReference type="SUPFAM" id="SSF103473">
    <property type="entry name" value="MFS general substrate transporter"/>
    <property type="match status" value="1"/>
</dbReference>
<feature type="transmembrane region" description="Helical" evidence="5">
    <location>
        <begin position="261"/>
        <end position="282"/>
    </location>
</feature>
<comment type="subcellular location">
    <subcellularLocation>
        <location evidence="1">Cell membrane</location>
        <topology evidence="1">Multi-pass membrane protein</topology>
    </subcellularLocation>
</comment>
<dbReference type="RefSeq" id="WP_181655492.1">
    <property type="nucleotide sequence ID" value="NZ_JACEHE010000001.1"/>
</dbReference>
<reference evidence="7 8" key="1">
    <citation type="submission" date="2020-07" db="EMBL/GenBank/DDBJ databases">
        <title>Streptomyces isolated from Indian soil.</title>
        <authorList>
            <person name="Mandal S."/>
            <person name="Maiti P.K."/>
        </authorList>
    </citation>
    <scope>NUCLEOTIDE SEQUENCE [LARGE SCALE GENOMIC DNA]</scope>
    <source>
        <strain evidence="7 8">PSKA28</strain>
    </source>
</reference>
<dbReference type="EMBL" id="JACEHE010000001">
    <property type="protein sequence ID" value="MBA2944548.1"/>
    <property type="molecule type" value="Genomic_DNA"/>
</dbReference>
<dbReference type="Pfam" id="PF07690">
    <property type="entry name" value="MFS_1"/>
    <property type="match status" value="1"/>
</dbReference>
<feature type="transmembrane region" description="Helical" evidence="5">
    <location>
        <begin position="388"/>
        <end position="411"/>
    </location>
</feature>
<feature type="transmembrane region" description="Helical" evidence="5">
    <location>
        <begin position="417"/>
        <end position="438"/>
    </location>
</feature>
<dbReference type="PROSITE" id="PS50850">
    <property type="entry name" value="MFS"/>
    <property type="match status" value="1"/>
</dbReference>
<dbReference type="PROSITE" id="PS00217">
    <property type="entry name" value="SUGAR_TRANSPORT_2"/>
    <property type="match status" value="1"/>
</dbReference>
<sequence>MTPETVQPAVRPERAARRRRPEFLVTGLCFAVIVFDGYDLIVYGATVPALLQYDSWNLTPAMAGAIGSYALIGMLIGALIAGAVTDTVGRRRVLLTGVAWFSATMIGCALAPDATWFGIFRLLGGIGLGGVMPTAVALTAEYADPKRRSLNNAMMFSGYAVGGIIAAVLAMTLMPALGFRFMYAMGAAPLLLVPLLARYVPESLAFLTAKGRHEEAARTAAKLGIEVPAPGAASDDRPAPDGEALGQRKRAGLMQLAGREYLGPALLFAAVSFFGLLLVYGLNTWLPQIMRAAGYPLSGSLLFLLVMNLGAVVGSLLISPLGDRFGMKPVTMAVFLAAAVSITLLAFATAAPLMYALVAVAGFGTIGAQIMVLGYVAQHFPVEVRATALGCTLGLGRLGAITGPLFGGFLLDAGVSTAWNFYAFAVPAALATALVLLLPGRALVERGLPGQERNLSATNH</sequence>
<feature type="transmembrane region" description="Helical" evidence="5">
    <location>
        <begin position="61"/>
        <end position="81"/>
    </location>
</feature>
<feature type="transmembrane region" description="Helical" evidence="5">
    <location>
        <begin position="330"/>
        <end position="348"/>
    </location>
</feature>